<name>A0A9D9EHF2_9BACT</name>
<accession>A0A9D9EHF2</accession>
<evidence type="ECO:0000313" key="2">
    <source>
        <dbReference type="Proteomes" id="UP000810252"/>
    </source>
</evidence>
<dbReference type="Proteomes" id="UP000810252">
    <property type="component" value="Unassembled WGS sequence"/>
</dbReference>
<dbReference type="Gene3D" id="3.40.30.10">
    <property type="entry name" value="Glutaredoxin"/>
    <property type="match status" value="1"/>
</dbReference>
<sequence>MIRIYGMPSCPDCVHAEEQVKGNDSYEIVDIGKDVRTLKAFLKLRDSSSVFDEARRTGAVGIPCFVLEDGTVTLSPEDAGLEPRTSPAEGACCSLDGSGC</sequence>
<evidence type="ECO:0000313" key="1">
    <source>
        <dbReference type="EMBL" id="MBO8448017.1"/>
    </source>
</evidence>
<gene>
    <name evidence="1" type="ORF">IAC29_01945</name>
</gene>
<protein>
    <submittedName>
        <fullName evidence="1">Glutaredoxin-related protein</fullName>
    </submittedName>
</protein>
<dbReference type="AlphaFoldDB" id="A0A9D9EHF2"/>
<reference evidence="1" key="2">
    <citation type="journal article" date="2021" name="PeerJ">
        <title>Extensive microbial diversity within the chicken gut microbiome revealed by metagenomics and culture.</title>
        <authorList>
            <person name="Gilroy R."/>
            <person name="Ravi A."/>
            <person name="Getino M."/>
            <person name="Pursley I."/>
            <person name="Horton D.L."/>
            <person name="Alikhan N.F."/>
            <person name="Baker D."/>
            <person name="Gharbi K."/>
            <person name="Hall N."/>
            <person name="Watson M."/>
            <person name="Adriaenssens E.M."/>
            <person name="Foster-Nyarko E."/>
            <person name="Jarju S."/>
            <person name="Secka A."/>
            <person name="Antonio M."/>
            <person name="Oren A."/>
            <person name="Chaudhuri R.R."/>
            <person name="La Ragione R."/>
            <person name="Hildebrand F."/>
            <person name="Pallen M.J."/>
        </authorList>
    </citation>
    <scope>NUCLEOTIDE SEQUENCE</scope>
    <source>
        <strain evidence="1">20514</strain>
    </source>
</reference>
<reference evidence="1" key="1">
    <citation type="submission" date="2020-10" db="EMBL/GenBank/DDBJ databases">
        <authorList>
            <person name="Gilroy R."/>
        </authorList>
    </citation>
    <scope>NUCLEOTIDE SEQUENCE</scope>
    <source>
        <strain evidence="1">20514</strain>
    </source>
</reference>
<proteinExistence type="predicted"/>
<comment type="caution">
    <text evidence="1">The sequence shown here is derived from an EMBL/GenBank/DDBJ whole genome shotgun (WGS) entry which is preliminary data.</text>
</comment>
<organism evidence="1 2">
    <name type="scientific">Candidatus Cryptobacteroides merdigallinarum</name>
    <dbReference type="NCBI Taxonomy" id="2840770"/>
    <lineage>
        <taxon>Bacteria</taxon>
        <taxon>Pseudomonadati</taxon>
        <taxon>Bacteroidota</taxon>
        <taxon>Bacteroidia</taxon>
        <taxon>Bacteroidales</taxon>
        <taxon>Candidatus Cryptobacteroides</taxon>
    </lineage>
</organism>
<dbReference type="EMBL" id="JADIMQ010000028">
    <property type="protein sequence ID" value="MBO8448017.1"/>
    <property type="molecule type" value="Genomic_DNA"/>
</dbReference>